<dbReference type="CDD" id="cd06532">
    <property type="entry name" value="Glyco_transf_25"/>
    <property type="match status" value="1"/>
</dbReference>
<dbReference type="Proteomes" id="UP000003250">
    <property type="component" value="Unassembled WGS sequence"/>
</dbReference>
<dbReference type="EMBL" id="AHAM01000069">
    <property type="protein sequence ID" value="EHK57431.1"/>
    <property type="molecule type" value="Genomic_DNA"/>
</dbReference>
<dbReference type="GO" id="GO:0016740">
    <property type="term" value="F:transferase activity"/>
    <property type="evidence" value="ECO:0007669"/>
    <property type="project" value="UniProtKB-KW"/>
</dbReference>
<proteinExistence type="predicted"/>
<protein>
    <submittedName>
        <fullName evidence="2">Glycosyl transferase family protein</fullName>
    </submittedName>
</protein>
<dbReference type="Pfam" id="PF01755">
    <property type="entry name" value="Glyco_transf_25"/>
    <property type="match status" value="1"/>
</dbReference>
<sequence length="266" mass="30507">MKAYVINLDRDPERMAHIERQGKQFGIDWHRVPATDKLDEGIAARAARARPGLLGFTMSAGAIAVFESHRKVWKLIVASGDSHGAVFEDDVVCSKELPDLLSTAEWIPPDCDVMKLETFLERATIRTKPARLFSGRRIVRLYGRHLGACAYIISRRAAERLLAQSENFTDPVDEFLFNAQSLHFPRLTLYQVDPAPCIQGGLLDLEGKAGYMKSSNDQNLKLRKKPYRNLVHYLTRKVVRLWGKLLELFGYRERRRIEFRPDRARD</sequence>
<dbReference type="PATRIC" id="fig|1107882.3.peg.2004"/>
<evidence type="ECO:0000259" key="1">
    <source>
        <dbReference type="Pfam" id="PF01755"/>
    </source>
</evidence>
<evidence type="ECO:0000313" key="3">
    <source>
        <dbReference type="Proteomes" id="UP000003250"/>
    </source>
</evidence>
<keyword evidence="2" id="KW-0808">Transferase</keyword>
<keyword evidence="3" id="KW-1185">Reference proteome</keyword>
<feature type="domain" description="Glycosyl transferase family 25" evidence="1">
    <location>
        <begin position="2"/>
        <end position="175"/>
    </location>
</feature>
<reference evidence="2 3" key="1">
    <citation type="journal article" date="2012" name="J. Bacteriol.">
        <title>Draft Genome Sequence of Mesorhizobium alhagi CCNWXJ12-2T, a Novel Salt-Resistant Species Isolated from the Desert of Northwestern China.</title>
        <authorList>
            <person name="Zhou M."/>
            <person name="Chen W."/>
            <person name="Chen H."/>
            <person name="Wei G."/>
        </authorList>
    </citation>
    <scope>NUCLEOTIDE SEQUENCE [LARGE SCALE GENOMIC DNA]</scope>
    <source>
        <strain evidence="2 3">CCNWXJ12-2</strain>
    </source>
</reference>
<dbReference type="OrthoDB" id="259382at2"/>
<dbReference type="RefSeq" id="WP_008835670.1">
    <property type="nucleotide sequence ID" value="NZ_AHAM01000069.1"/>
</dbReference>
<name>H0HPF9_9HYPH</name>
<dbReference type="AlphaFoldDB" id="H0HPF9"/>
<dbReference type="InterPro" id="IPR002654">
    <property type="entry name" value="Glyco_trans_25"/>
</dbReference>
<organism evidence="2 3">
    <name type="scientific">Mesorhizobium alhagi CCNWXJ12-2</name>
    <dbReference type="NCBI Taxonomy" id="1107882"/>
    <lineage>
        <taxon>Bacteria</taxon>
        <taxon>Pseudomonadati</taxon>
        <taxon>Pseudomonadota</taxon>
        <taxon>Alphaproteobacteria</taxon>
        <taxon>Hyphomicrobiales</taxon>
        <taxon>Phyllobacteriaceae</taxon>
        <taxon>Allomesorhizobium</taxon>
    </lineage>
</organism>
<accession>H0HPF9</accession>
<evidence type="ECO:0000313" key="2">
    <source>
        <dbReference type="EMBL" id="EHK57431.1"/>
    </source>
</evidence>
<gene>
    <name evidence="2" type="ORF">MAXJ12_10193</name>
</gene>